<feature type="region of interest" description="Disordered" evidence="1">
    <location>
        <begin position="121"/>
        <end position="155"/>
    </location>
</feature>
<evidence type="ECO:0000313" key="5">
    <source>
        <dbReference type="Proteomes" id="UP001357485"/>
    </source>
</evidence>
<reference evidence="4 5" key="1">
    <citation type="submission" date="2023-08" db="EMBL/GenBank/DDBJ databases">
        <title>Black Yeasts Isolated from many extreme environments.</title>
        <authorList>
            <person name="Coleine C."/>
            <person name="Stajich J.E."/>
            <person name="Selbmann L."/>
        </authorList>
    </citation>
    <scope>NUCLEOTIDE SEQUENCE [LARGE SCALE GENOMIC DNA]</scope>
    <source>
        <strain evidence="4 5">CCFEE 536</strain>
    </source>
</reference>
<feature type="region of interest" description="Disordered" evidence="1">
    <location>
        <begin position="188"/>
        <end position="209"/>
    </location>
</feature>
<proteinExistence type="predicted"/>
<keyword evidence="2" id="KW-1133">Transmembrane helix</keyword>
<dbReference type="PANTHER" id="PTHR32085:SF3">
    <property type="entry name" value="PROTEIN CSF1"/>
    <property type="match status" value="1"/>
</dbReference>
<evidence type="ECO:0000313" key="4">
    <source>
        <dbReference type="EMBL" id="KAK5129845.1"/>
    </source>
</evidence>
<feature type="compositionally biased region" description="Basic and acidic residues" evidence="1">
    <location>
        <begin position="131"/>
        <end position="155"/>
    </location>
</feature>
<evidence type="ECO:0000256" key="1">
    <source>
        <dbReference type="SAM" id="MobiDB-lite"/>
    </source>
</evidence>
<feature type="compositionally biased region" description="Basic and acidic residues" evidence="1">
    <location>
        <begin position="526"/>
        <end position="541"/>
    </location>
</feature>
<evidence type="ECO:0000256" key="2">
    <source>
        <dbReference type="SAM" id="Phobius"/>
    </source>
</evidence>
<dbReference type="Pfam" id="PF21678">
    <property type="entry name" value="Csf1_N"/>
    <property type="match status" value="1"/>
</dbReference>
<feature type="domain" description="Csf1 N-terminal" evidence="3">
    <location>
        <begin position="565"/>
        <end position="687"/>
    </location>
</feature>
<feature type="compositionally biased region" description="Basic residues" evidence="1">
    <location>
        <begin position="542"/>
        <end position="553"/>
    </location>
</feature>
<comment type="caution">
    <text evidence="4">The sequence shown here is derived from an EMBL/GenBank/DDBJ whole genome shotgun (WGS) entry which is preliminary data.</text>
</comment>
<dbReference type="EMBL" id="JAVRRA010024744">
    <property type="protein sequence ID" value="KAK5129845.1"/>
    <property type="molecule type" value="Genomic_DNA"/>
</dbReference>
<evidence type="ECO:0000259" key="3">
    <source>
        <dbReference type="Pfam" id="PF21678"/>
    </source>
</evidence>
<gene>
    <name evidence="4" type="primary">CSF1_1</name>
    <name evidence="4" type="ORF">LTR16_001920</name>
</gene>
<keyword evidence="5" id="KW-1185">Reference proteome</keyword>
<accession>A0ABR0KTK5</accession>
<dbReference type="InterPro" id="IPR048636">
    <property type="entry name" value="Csf1_N"/>
</dbReference>
<keyword evidence="2" id="KW-0472">Membrane</keyword>
<feature type="compositionally biased region" description="Basic and acidic residues" evidence="1">
    <location>
        <begin position="188"/>
        <end position="197"/>
    </location>
</feature>
<dbReference type="PANTHER" id="PTHR32085">
    <property type="entry name" value="PROTEIN CSF1"/>
    <property type="match status" value="1"/>
</dbReference>
<feature type="region of interest" description="Disordered" evidence="1">
    <location>
        <begin position="526"/>
        <end position="562"/>
    </location>
</feature>
<keyword evidence="2" id="KW-0812">Transmembrane</keyword>
<feature type="transmembrane region" description="Helical" evidence="2">
    <location>
        <begin position="20"/>
        <end position="40"/>
    </location>
</feature>
<name>A0ABR0KTK5_9PEZI</name>
<dbReference type="Proteomes" id="UP001357485">
    <property type="component" value="Unassembled WGS sequence"/>
</dbReference>
<keyword evidence="4" id="KW-0675">Receptor</keyword>
<protein>
    <submittedName>
        <fullName evidence="4">Macrophage colony-stimulating factor 1 receptor</fullName>
    </submittedName>
</protein>
<sequence length="1095" mass="122626">MASGGLTAQPLTPGGGFNWVFLVELLVCGILTLFFLFYFNRLFATLVSYGIRAYTWHRYRAYIDIQALQISLLGGRIFFKSIRYHGHNQTILIHGGHITWRYWLRKVKEAEIYRSDGAVQKVPSDASSSGDTEKARSRQKSVDREEKGGSKGPKDLPCRISVKVSGVEAFVYNRSPAYDAVLEAMTRKESQDVHAPPERASGGELGKLNAWKDPIPETSNSAFATIHKIITNAAAVLGNENTKTVITAKVDSASGEIDAGHAGLLDAYKLLIGFEFIHPVIYMRPNHDFKALQLAAAARLKDETREANPAKGLKRILSSAWFHPKQSALHVLRNFSPKFSKSVESIMTAAGEAEKRPHTATLHADIPGQTRWQGLTRYLDDSQRDEHSEWDSIEYAKSSMIADCSSVGMKFYWDIPGPVPSQPPEAVSNERLIHNDINGSLPPEYGLDLILRGGTVNYGPWADRQRANLQTVFFPASYTDSLPAARLAPGAMRVSTIFKLFLNVEDDLILRIPLREPSKDWKWKERAGTVTEHGKREDEKHKFRGKGKKRTARGKNNDQGLPSPDVRPFAWLDIKVFPDSTVTYNMDMIAGRHGYKNRLDLDVRRTEISSSVNHGLLWRAGRLTMDCDLSNPLQWNALRMWSFNISSNDLELFILRDHLFLLTDLVGDWGSGPPPDYYTFVPFQYLLHLHADLVIPLDTYRPIRNEITFDAKAHDLGLELCVPTRNTLNTFVGLKKMAKLGVLTLKGGFNYFTETSASVTDTLTMDIRGTGLSLQLYGFLVRYFKKIKDNYFGEDLHFKTLEEYQGVPAGGLNDQETDASGQPAKKANDLDVILCIGADHSSILLPANLYTARDHIRIEIFDLAADLRFTSYYMDLVLNSSPLSISSGTMPSEQEDYVAASSNTQVFVDALNVFGHNLFGLSPTEPSYVCNWDLDVGNITGGCSSEFLERLAGATRVFAFSLDDHENALPIVQPVVISDIIFLRVKIASIRIWLDIGKDALLLSARSANVGFNDWAGTTFSQRLKVVVPDLTLACVDGRSASRHRTPEGERQKIETHAFVQTTLLLNMVERKIRFPEERQKQQSHSIQERSLRSM</sequence>
<organism evidence="4 5">
    <name type="scientific">Cryomyces antarcticus</name>
    <dbReference type="NCBI Taxonomy" id="329879"/>
    <lineage>
        <taxon>Eukaryota</taxon>
        <taxon>Fungi</taxon>
        <taxon>Dikarya</taxon>
        <taxon>Ascomycota</taxon>
        <taxon>Pezizomycotina</taxon>
        <taxon>Dothideomycetes</taxon>
        <taxon>Dothideomycetes incertae sedis</taxon>
        <taxon>Cryomyces</taxon>
    </lineage>
</organism>
<dbReference type="InterPro" id="IPR029636">
    <property type="entry name" value="Csf1"/>
</dbReference>